<evidence type="ECO:0000256" key="2">
    <source>
        <dbReference type="SAM" id="Phobius"/>
    </source>
</evidence>
<dbReference type="AlphaFoldDB" id="A0A8J3TDS3"/>
<organism evidence="3 4">
    <name type="scientific">Planosporangium mesophilum</name>
    <dbReference type="NCBI Taxonomy" id="689768"/>
    <lineage>
        <taxon>Bacteria</taxon>
        <taxon>Bacillati</taxon>
        <taxon>Actinomycetota</taxon>
        <taxon>Actinomycetes</taxon>
        <taxon>Micromonosporales</taxon>
        <taxon>Micromonosporaceae</taxon>
        <taxon>Planosporangium</taxon>
    </lineage>
</organism>
<feature type="compositionally biased region" description="Pro residues" evidence="1">
    <location>
        <begin position="89"/>
        <end position="103"/>
    </location>
</feature>
<proteinExistence type="predicted"/>
<evidence type="ECO:0000313" key="4">
    <source>
        <dbReference type="Proteomes" id="UP000599074"/>
    </source>
</evidence>
<accession>A0A8J3TDS3</accession>
<keyword evidence="4" id="KW-1185">Reference proteome</keyword>
<keyword evidence="2" id="KW-0472">Membrane</keyword>
<comment type="caution">
    <text evidence="3">The sequence shown here is derived from an EMBL/GenBank/DDBJ whole genome shotgun (WGS) entry which is preliminary data.</text>
</comment>
<sequence>MSEIKVVFGQLLDVAAPPLPPVDAVLIRVRRAARRRNALRAAVGAAVGITVVGLTAVAALGGVAAYRMPGGDRVGGAGPTASSRTPGPAVSPAPSTSPVPDPPMIGGSKSDPGYERAAALYRVLLSVVPAGYSTPDTDLARVPDGNAYVRGVQATERDPVVGMEYYAGFDVYRDGRGGALSVHLAPRSGPAPTGDLCQQTVVHQGTDENCQVLKTADGTRVRVSWRSISGHGRIYYATRYYDDAEVMVQQSQTCILWPSYQILASPVFSEAALAEVAAKPEFNVLSSKDSPKAR</sequence>
<dbReference type="Proteomes" id="UP000599074">
    <property type="component" value="Unassembled WGS sequence"/>
</dbReference>
<dbReference type="RefSeq" id="WP_168113299.1">
    <property type="nucleotide sequence ID" value="NZ_BOON01000049.1"/>
</dbReference>
<protein>
    <submittedName>
        <fullName evidence="3">Uncharacterized protein</fullName>
    </submittedName>
</protein>
<dbReference type="EMBL" id="BOON01000049">
    <property type="protein sequence ID" value="GII25285.1"/>
    <property type="molecule type" value="Genomic_DNA"/>
</dbReference>
<keyword evidence="2" id="KW-0812">Transmembrane</keyword>
<evidence type="ECO:0000313" key="3">
    <source>
        <dbReference type="EMBL" id="GII25285.1"/>
    </source>
</evidence>
<keyword evidence="2" id="KW-1133">Transmembrane helix</keyword>
<feature type="transmembrane region" description="Helical" evidence="2">
    <location>
        <begin position="38"/>
        <end position="66"/>
    </location>
</feature>
<evidence type="ECO:0000256" key="1">
    <source>
        <dbReference type="SAM" id="MobiDB-lite"/>
    </source>
</evidence>
<feature type="region of interest" description="Disordered" evidence="1">
    <location>
        <begin position="75"/>
        <end position="111"/>
    </location>
</feature>
<reference evidence="3" key="1">
    <citation type="submission" date="2021-01" db="EMBL/GenBank/DDBJ databases">
        <title>Whole genome shotgun sequence of Planosporangium mesophilum NBRC 109066.</title>
        <authorList>
            <person name="Komaki H."/>
            <person name="Tamura T."/>
        </authorList>
    </citation>
    <scope>NUCLEOTIDE SEQUENCE</scope>
    <source>
        <strain evidence="3">NBRC 109066</strain>
    </source>
</reference>
<gene>
    <name evidence="3" type="ORF">Pme01_48820</name>
</gene>
<name>A0A8J3TDS3_9ACTN</name>